<dbReference type="SUPFAM" id="SSF53474">
    <property type="entry name" value="alpha/beta-Hydrolases"/>
    <property type="match status" value="1"/>
</dbReference>
<dbReference type="EMBL" id="JBHTCF010000016">
    <property type="protein sequence ID" value="MFC7308616.1"/>
    <property type="molecule type" value="Genomic_DNA"/>
</dbReference>
<feature type="compositionally biased region" description="Basic and acidic residues" evidence="1">
    <location>
        <begin position="8"/>
        <end position="21"/>
    </location>
</feature>
<proteinExistence type="predicted"/>
<evidence type="ECO:0000313" key="2">
    <source>
        <dbReference type="EMBL" id="MFC7308616.1"/>
    </source>
</evidence>
<dbReference type="Gene3D" id="3.40.50.1820">
    <property type="entry name" value="alpha/beta hydrolase"/>
    <property type="match status" value="1"/>
</dbReference>
<protein>
    <submittedName>
        <fullName evidence="2">Esterase/lipase family protein</fullName>
    </submittedName>
</protein>
<dbReference type="InterPro" id="IPR029058">
    <property type="entry name" value="AB_hydrolase_fold"/>
</dbReference>
<dbReference type="PANTHER" id="PTHR32015">
    <property type="entry name" value="FASTING INDUCED LIPASE"/>
    <property type="match status" value="1"/>
</dbReference>
<name>A0ABW2JSL6_9ACTN</name>
<dbReference type="Proteomes" id="UP001596523">
    <property type="component" value="Unassembled WGS sequence"/>
</dbReference>
<evidence type="ECO:0000256" key="1">
    <source>
        <dbReference type="SAM" id="MobiDB-lite"/>
    </source>
</evidence>
<sequence length="254" mass="26960">MPRPHFVTHPESRPENRSESRTALRPVIRRISAPLLLTAAALLAQLPLTAGASAAETARTPVVFVHGYNADPGVWGALRADFKAAGYTDAELFSWGYDTSQSVNETLSGRFAAYVDEVRAKTGAAKVDVVAHSFGSLVTRWYVKFGGGGAKVAHWASLAGPNHGTSTAYACAAWSQACRDMTPGSYVQKKLAEGDETPGTVAYATWWSNCDEVINPDSSVRLDGATNNAASCLKHNDLLGDDAVSQGVRSFVGS</sequence>
<evidence type="ECO:0000313" key="3">
    <source>
        <dbReference type="Proteomes" id="UP001596523"/>
    </source>
</evidence>
<reference evidence="3" key="1">
    <citation type="journal article" date="2019" name="Int. J. Syst. Evol. Microbiol.">
        <title>The Global Catalogue of Microorganisms (GCM) 10K type strain sequencing project: providing services to taxonomists for standard genome sequencing and annotation.</title>
        <authorList>
            <consortium name="The Broad Institute Genomics Platform"/>
            <consortium name="The Broad Institute Genome Sequencing Center for Infectious Disease"/>
            <person name="Wu L."/>
            <person name="Ma J."/>
        </authorList>
    </citation>
    <scope>NUCLEOTIDE SEQUENCE [LARGE SCALE GENOMIC DNA]</scope>
    <source>
        <strain evidence="3">SYNS20</strain>
    </source>
</reference>
<dbReference type="InterPro" id="IPR002918">
    <property type="entry name" value="Lipase_EstA/Esterase_EstB"/>
</dbReference>
<accession>A0ABW2JSL6</accession>
<dbReference type="Pfam" id="PF01674">
    <property type="entry name" value="Lipase_2"/>
    <property type="match status" value="1"/>
</dbReference>
<gene>
    <name evidence="2" type="ORF">ACFQVC_30910</name>
</gene>
<organism evidence="2 3">
    <name type="scientific">Streptomyces monticola</name>
    <dbReference type="NCBI Taxonomy" id="2666263"/>
    <lineage>
        <taxon>Bacteria</taxon>
        <taxon>Bacillati</taxon>
        <taxon>Actinomycetota</taxon>
        <taxon>Actinomycetes</taxon>
        <taxon>Kitasatosporales</taxon>
        <taxon>Streptomycetaceae</taxon>
        <taxon>Streptomyces</taxon>
    </lineage>
</organism>
<keyword evidence="3" id="KW-1185">Reference proteome</keyword>
<dbReference type="PANTHER" id="PTHR32015:SF1">
    <property type="entry name" value="LIPASE"/>
    <property type="match status" value="1"/>
</dbReference>
<feature type="region of interest" description="Disordered" evidence="1">
    <location>
        <begin position="1"/>
        <end position="21"/>
    </location>
</feature>
<comment type="caution">
    <text evidence="2">The sequence shown here is derived from an EMBL/GenBank/DDBJ whole genome shotgun (WGS) entry which is preliminary data.</text>
</comment>